<keyword evidence="1" id="KW-0472">Membrane</keyword>
<comment type="caution">
    <text evidence="2">The sequence shown here is derived from an EMBL/GenBank/DDBJ whole genome shotgun (WGS) entry which is preliminary data.</text>
</comment>
<dbReference type="Proteomes" id="UP001217325">
    <property type="component" value="Unassembled WGS sequence"/>
</dbReference>
<organism evidence="2 3">
    <name type="scientific">Rhodococcus qingshengii</name>
    <dbReference type="NCBI Taxonomy" id="334542"/>
    <lineage>
        <taxon>Bacteria</taxon>
        <taxon>Bacillati</taxon>
        <taxon>Actinomycetota</taxon>
        <taxon>Actinomycetes</taxon>
        <taxon>Mycobacteriales</taxon>
        <taxon>Nocardiaceae</taxon>
        <taxon>Rhodococcus</taxon>
        <taxon>Rhodococcus erythropolis group</taxon>
    </lineage>
</organism>
<gene>
    <name evidence="2" type="ORF">PXH69_30830</name>
</gene>
<protein>
    <recommendedName>
        <fullName evidence="4">Alpha/beta hydrolase</fullName>
    </recommendedName>
</protein>
<evidence type="ECO:0000313" key="3">
    <source>
        <dbReference type="Proteomes" id="UP001217325"/>
    </source>
</evidence>
<evidence type="ECO:0008006" key="4">
    <source>
        <dbReference type="Google" id="ProtNLM"/>
    </source>
</evidence>
<dbReference type="AlphaFoldDB" id="A0AAW6LS98"/>
<accession>A0AAW6LS98</accession>
<evidence type="ECO:0000256" key="1">
    <source>
        <dbReference type="SAM" id="Phobius"/>
    </source>
</evidence>
<name>A0AAW6LS98_RHOSG</name>
<feature type="transmembrane region" description="Helical" evidence="1">
    <location>
        <begin position="26"/>
        <end position="47"/>
    </location>
</feature>
<reference evidence="2" key="1">
    <citation type="submission" date="2023-02" db="EMBL/GenBank/DDBJ databases">
        <title>A novel hydrolase synthesized by Rhodococcus erythropolis HQ is responsible for the detoxification of Zearalenone.</title>
        <authorList>
            <person name="Hu J."/>
            <person name="Xu J."/>
        </authorList>
    </citation>
    <scope>NUCLEOTIDE SEQUENCE</scope>
    <source>
        <strain evidence="2">HQ</strain>
    </source>
</reference>
<keyword evidence="1" id="KW-1133">Transmembrane helix</keyword>
<proteinExistence type="predicted"/>
<dbReference type="EMBL" id="JARDXE010000026">
    <property type="protein sequence ID" value="MDE8649374.1"/>
    <property type="molecule type" value="Genomic_DNA"/>
</dbReference>
<keyword evidence="1" id="KW-0812">Transmembrane</keyword>
<sequence>MNCAPSPQCWDDDRPRRRRSLRTAPVVMMLGGALAAATIESCVAAIARTREVFVVDTPRGTRPQFAGPASRGKHRSVRTLAPGTPAELTAQTVDVMGHGLGASIAVESVCDRIEHLLLVSPESILPPLRVTVAGIRRRRWPSSTDVRDTARYLDATTGAEYVPDPSISTWFAKVTVYCVPPAQPPTFVGPMGRGLRVASDDNDGGERFV</sequence>
<evidence type="ECO:0000313" key="2">
    <source>
        <dbReference type="EMBL" id="MDE8649374.1"/>
    </source>
</evidence>
<dbReference type="RefSeq" id="WP_275232877.1">
    <property type="nucleotide sequence ID" value="NZ_JARDXE010000026.1"/>
</dbReference>